<dbReference type="Proteomes" id="UP000245998">
    <property type="component" value="Unassembled WGS sequence"/>
</dbReference>
<feature type="transmembrane region" description="Helical" evidence="1">
    <location>
        <begin position="119"/>
        <end position="140"/>
    </location>
</feature>
<comment type="caution">
    <text evidence="2">The sequence shown here is derived from an EMBL/GenBank/DDBJ whole genome shotgun (WGS) entry which is preliminary data.</text>
</comment>
<feature type="transmembrane region" description="Helical" evidence="1">
    <location>
        <begin position="310"/>
        <end position="328"/>
    </location>
</feature>
<feature type="transmembrane region" description="Helical" evidence="1">
    <location>
        <begin position="81"/>
        <end position="107"/>
    </location>
</feature>
<dbReference type="AlphaFoldDB" id="A0A2U1JXA9"/>
<keyword evidence="3" id="KW-1185">Reference proteome</keyword>
<evidence type="ECO:0000313" key="3">
    <source>
        <dbReference type="Proteomes" id="UP000245998"/>
    </source>
</evidence>
<feature type="transmembrane region" description="Helical" evidence="1">
    <location>
        <begin position="179"/>
        <end position="203"/>
    </location>
</feature>
<accession>A0A2U1JXA9</accession>
<reference evidence="2 3" key="1">
    <citation type="submission" date="2018-04" db="EMBL/GenBank/DDBJ databases">
        <title>Camelliibacillus theae gen. nov., sp. nov., isolated from Pu'er tea.</title>
        <authorList>
            <person name="Niu L."/>
        </authorList>
    </citation>
    <scope>NUCLEOTIDE SEQUENCE [LARGE SCALE GENOMIC DNA]</scope>
    <source>
        <strain evidence="2 3">T8</strain>
    </source>
</reference>
<keyword evidence="1" id="KW-0812">Transmembrane</keyword>
<name>A0A2U1JXA9_9BACI</name>
<keyword evidence="1" id="KW-0472">Membrane</keyword>
<organism evidence="2 3">
    <name type="scientific">Pueribacillus theae</name>
    <dbReference type="NCBI Taxonomy" id="2171751"/>
    <lineage>
        <taxon>Bacteria</taxon>
        <taxon>Bacillati</taxon>
        <taxon>Bacillota</taxon>
        <taxon>Bacilli</taxon>
        <taxon>Bacillales</taxon>
        <taxon>Bacillaceae</taxon>
        <taxon>Pueribacillus</taxon>
    </lineage>
</organism>
<evidence type="ECO:0000313" key="2">
    <source>
        <dbReference type="EMBL" id="PWA09762.1"/>
    </source>
</evidence>
<dbReference type="Pfam" id="PF22564">
    <property type="entry name" value="HAAS"/>
    <property type="match status" value="1"/>
</dbReference>
<gene>
    <name evidence="2" type="ORF">DCC39_12425</name>
</gene>
<protein>
    <submittedName>
        <fullName evidence="2">Uncharacterized protein</fullName>
    </submittedName>
</protein>
<dbReference type="EMBL" id="QCZG01000026">
    <property type="protein sequence ID" value="PWA09762.1"/>
    <property type="molecule type" value="Genomic_DNA"/>
</dbReference>
<dbReference type="OrthoDB" id="116789at2"/>
<feature type="transmembrane region" description="Helical" evidence="1">
    <location>
        <begin position="251"/>
        <end position="270"/>
    </location>
</feature>
<proteinExistence type="predicted"/>
<sequence length="333" mass="37939">MEMINRYIYAVTQKLPQAQREDIAEELRGLIEDMLEARVQGRKVTDKDVEAVLVALGNPKHLAQKYRGTKKYLIGPELFDAYILVLKIVLISIAVSMGVGFVIQIILNPISILDHFIDFIVSFVTVIPMAFGWTTFGFAIGEYSKGIHSKDLQMDKEWKVSDLAPIPDKKRQIKRGESITGIIFYVLFIVIFAFSSEYFGIWVFHEEFSGVVPFLNEETYGSYLFFIILIFGFGIIKECLKLIFGKWTMKLVIYTSIVNLVSMIAILFMVNGPAFWNPDFMLELTQAGFLTEGSEAFRTVSGVWEQSTSWILILLVFGLIWDAADGFLKVRKK</sequence>
<feature type="transmembrane region" description="Helical" evidence="1">
    <location>
        <begin position="223"/>
        <end position="244"/>
    </location>
</feature>
<keyword evidence="1" id="KW-1133">Transmembrane helix</keyword>
<evidence type="ECO:0000256" key="1">
    <source>
        <dbReference type="SAM" id="Phobius"/>
    </source>
</evidence>